<sequence length="121" mass="13721">MQRMVSDFRARAAELPQLLTIALSQCIPHNPASDNLLRLHPLVGQTIVLQNPACETQAYRGVITTHEGKTCIMPLTDNYTLPFADLRQLYSYLFPNQRLPSCLEQYMYIHNGSVYTPINAL</sequence>
<reference evidence="1" key="1">
    <citation type="submission" date="2021-06" db="EMBL/GenBank/DDBJ databases">
        <authorList>
            <person name="Rolland C."/>
        </authorList>
    </citation>
    <scope>NUCLEOTIDE SEQUENCE</scope>
    <source>
        <strain evidence="1">347.936635</strain>
    </source>
</reference>
<name>A0A8F8PK42_9VIRU</name>
<protein>
    <submittedName>
        <fullName evidence="1">Uncharacterized protein</fullName>
    </submittedName>
</protein>
<accession>A0A8F8PK42</accession>
<evidence type="ECO:0000313" key="1">
    <source>
        <dbReference type="EMBL" id="QYA18623.1"/>
    </source>
</evidence>
<gene>
    <name evidence="1" type="ORF">KOM_12_355</name>
</gene>
<organism evidence="1">
    <name type="scientific">Clandestinovirus</name>
    <dbReference type="NCBI Taxonomy" id="2831644"/>
    <lineage>
        <taxon>Viruses</taxon>
    </lineage>
</organism>
<dbReference type="EMBL" id="MZ420154">
    <property type="protein sequence ID" value="QYA18623.1"/>
    <property type="molecule type" value="Genomic_DNA"/>
</dbReference>
<proteinExistence type="predicted"/>